<evidence type="ECO:0000256" key="2">
    <source>
        <dbReference type="SAM" id="SignalP"/>
    </source>
</evidence>
<feature type="domain" description="ZP" evidence="3">
    <location>
        <begin position="611"/>
        <end position="880"/>
    </location>
</feature>
<dbReference type="AlphaFoldDB" id="A0A4U5TXF0"/>
<dbReference type="STRING" id="240159.A0A4U5TXF0"/>
<dbReference type="EMBL" id="ML142789">
    <property type="protein sequence ID" value="TKS65105.1"/>
    <property type="molecule type" value="Genomic_DNA"/>
</dbReference>
<dbReference type="Gene3D" id="2.60.40.3210">
    <property type="entry name" value="Zona pellucida, ZP-N domain"/>
    <property type="match status" value="1"/>
</dbReference>
<name>A0A4U5TXF0_COLLU</name>
<dbReference type="PANTHER" id="PTHR47130:SF6">
    <property type="entry name" value="EGG ENVELOPE GLYCOPROTEIN-LIKE PRECURSOR"/>
    <property type="match status" value="1"/>
</dbReference>
<proteinExistence type="predicted"/>
<protein>
    <submittedName>
        <fullName evidence="4">Zona pellucida sperm-binding protein 2 ZP1</fullName>
    </submittedName>
</protein>
<keyword evidence="2" id="KW-0732">Signal</keyword>
<dbReference type="PANTHER" id="PTHR47130">
    <property type="entry name" value="SI:DKEY-19B23.11-RELATED"/>
    <property type="match status" value="1"/>
</dbReference>
<evidence type="ECO:0000313" key="5">
    <source>
        <dbReference type="Proteomes" id="UP000298787"/>
    </source>
</evidence>
<dbReference type="InterPro" id="IPR001507">
    <property type="entry name" value="ZP_dom"/>
</dbReference>
<feature type="region of interest" description="Disordered" evidence="1">
    <location>
        <begin position="763"/>
        <end position="844"/>
    </location>
</feature>
<dbReference type="Pfam" id="PF26562">
    <property type="entry name" value="Ig-like"/>
    <property type="match status" value="1"/>
</dbReference>
<gene>
    <name evidence="4" type="ORF">D9C73_027636</name>
</gene>
<dbReference type="Pfam" id="PF23344">
    <property type="entry name" value="ZP-N"/>
    <property type="match status" value="1"/>
</dbReference>
<feature type="chain" id="PRO_5020543679" evidence="2">
    <location>
        <begin position="20"/>
        <end position="880"/>
    </location>
</feature>
<dbReference type="InterPro" id="IPR055356">
    <property type="entry name" value="ZP-N"/>
</dbReference>
<dbReference type="Pfam" id="PF23736">
    <property type="entry name" value="Ig_ZP2"/>
    <property type="match status" value="1"/>
</dbReference>
<dbReference type="InterPro" id="IPR058876">
    <property type="entry name" value="Ig-like_ZP"/>
</dbReference>
<accession>A0A4U5TXF0</accession>
<organism evidence="4 5">
    <name type="scientific">Collichthys lucidus</name>
    <name type="common">Big head croaker</name>
    <name type="synonym">Sciaena lucida</name>
    <dbReference type="NCBI Taxonomy" id="240159"/>
    <lineage>
        <taxon>Eukaryota</taxon>
        <taxon>Metazoa</taxon>
        <taxon>Chordata</taxon>
        <taxon>Craniata</taxon>
        <taxon>Vertebrata</taxon>
        <taxon>Euteleostomi</taxon>
        <taxon>Actinopterygii</taxon>
        <taxon>Neopterygii</taxon>
        <taxon>Teleostei</taxon>
        <taxon>Neoteleostei</taxon>
        <taxon>Acanthomorphata</taxon>
        <taxon>Eupercaria</taxon>
        <taxon>Sciaenidae</taxon>
        <taxon>Collichthys</taxon>
    </lineage>
</organism>
<feature type="compositionally biased region" description="Polar residues" evidence="1">
    <location>
        <begin position="768"/>
        <end position="779"/>
    </location>
</feature>
<dbReference type="Proteomes" id="UP000298787">
    <property type="component" value="Unassembled WGS sequence"/>
</dbReference>
<sequence length="880" mass="98752">MKTAAAFIIGLAFIWCKFTEKTTEAKLEDFAEAVQSECRDRYLWIHVASEEMPHFEALDGNGVHSISQQIASRCGYTISNFKMDGFTTFRASYYSCFTHNQNDEVFTFRFNVIVSDGGGGWISQPVSEVCSGLIWTHREIICEEDYMEVNVNRETSCGSQQGDSGLMWQAALSQAQRMASLVWQLMILQRDGQVSSLSVSEAQRQGFSLTTTAQRVVLRSQYKQLYTELTMVDGVPMEVLQASLFFKQKLMVVMIDVSMACTVNSGSFDGTVLLWDVPWAVTPLVGEGATFKSRNLSLGVGGVLLDEPTLAVRGFSLVQQGSLNQIGIPFGAEGGYRKSLVLNNMYKEMYAICLLYEQVFSLLYEDGSSLDTRHRMFKVLDTPLLCRPPFSLDQTMSDEQVFRVYLGNIPVDVLLEEVWINGKQLMSESAEWDSSISPVVHINGSRGYELQLPFEDTIVHWMHLGQGVVQYSVDINFTLSIMHQRDSYYHHTFITAQVFNAFPPEITAQCSDGGIIFSVVRTPQGESLWEVGIDHEPLTSQLATQRGYRFHTNKLRTTLEVPVFSVGYNYEGINLSNFYGTFKLLLRNSKTLEVQTSTTKRCLFKTQDMIVCSADGSMTVVSTLTSTWPMVQPERTTLLDQTCRPNQTDGSRVLFEFKLDFCGTRAMDAEQVGESYVVYENEIVHHRQMIADGPNFISRESQFKLTVRCFYPLSGVNRLSVDRIFRSESPGFGSIKVFESIEGRSLVRVRPVPGLQGRLKTCDKLNLQKPTTQSETRGGTSRMPFAPQNILRDRQLNNPNCDEDHRATAEGPGFPGSHTGPNGANDPNSDLNIHTSSDCSSHYGTSVHQGIMRYSEQIVTPYTPQTNQMQERPLGNLPVA</sequence>
<evidence type="ECO:0000259" key="3">
    <source>
        <dbReference type="PROSITE" id="PS51034"/>
    </source>
</evidence>
<dbReference type="InterPro" id="IPR057638">
    <property type="entry name" value="Ig_ZP2_2nd"/>
</dbReference>
<feature type="compositionally biased region" description="Polar residues" evidence="1">
    <location>
        <begin position="819"/>
        <end position="844"/>
    </location>
</feature>
<evidence type="ECO:0000256" key="1">
    <source>
        <dbReference type="SAM" id="MobiDB-lite"/>
    </source>
</evidence>
<evidence type="ECO:0000313" key="4">
    <source>
        <dbReference type="EMBL" id="TKS65105.1"/>
    </source>
</evidence>
<feature type="signal peptide" evidence="2">
    <location>
        <begin position="1"/>
        <end position="19"/>
    </location>
</feature>
<dbReference type="PROSITE" id="PS51034">
    <property type="entry name" value="ZP_2"/>
    <property type="match status" value="1"/>
</dbReference>
<reference evidence="4 5" key="1">
    <citation type="submission" date="2019-01" db="EMBL/GenBank/DDBJ databases">
        <title>Genome Assembly of Collichthys lucidus.</title>
        <authorList>
            <person name="Cai M."/>
            <person name="Xiao S."/>
        </authorList>
    </citation>
    <scope>NUCLEOTIDE SEQUENCE [LARGE SCALE GENOMIC DNA]</scope>
    <source>
        <strain evidence="4">JT15FE1705JMU</strain>
        <tissue evidence="4">Muscle</tissue>
    </source>
</reference>
<keyword evidence="5" id="KW-1185">Reference proteome</keyword>